<keyword evidence="4" id="KW-1185">Reference proteome</keyword>
<gene>
    <name evidence="3" type="ORF">ACFQDH_18280</name>
</gene>
<evidence type="ECO:0000313" key="3">
    <source>
        <dbReference type="EMBL" id="MFC6707148.1"/>
    </source>
</evidence>
<dbReference type="PANTHER" id="PTHR42993">
    <property type="entry name" value="MAOC-LIKE DEHYDRATASE DOMAIN-CONTAINING PROTEIN"/>
    <property type="match status" value="1"/>
</dbReference>
<name>A0ABW2AK15_9MICO</name>
<dbReference type="SUPFAM" id="SSF54637">
    <property type="entry name" value="Thioesterase/thiol ester dehydrase-isomerase"/>
    <property type="match status" value="1"/>
</dbReference>
<dbReference type="InterPro" id="IPR029069">
    <property type="entry name" value="HotDog_dom_sf"/>
</dbReference>
<accession>A0ABW2AK15</accession>
<protein>
    <submittedName>
        <fullName evidence="3">MaoC family dehydratase</fullName>
    </submittedName>
</protein>
<feature type="domain" description="MaoC-like" evidence="2">
    <location>
        <begin position="11"/>
        <end position="130"/>
    </location>
</feature>
<reference evidence="4" key="1">
    <citation type="journal article" date="2019" name="Int. J. Syst. Evol. Microbiol.">
        <title>The Global Catalogue of Microorganisms (GCM) 10K type strain sequencing project: providing services to taxonomists for standard genome sequencing and annotation.</title>
        <authorList>
            <consortium name="The Broad Institute Genomics Platform"/>
            <consortium name="The Broad Institute Genome Sequencing Center for Infectious Disease"/>
            <person name="Wu L."/>
            <person name="Ma J."/>
        </authorList>
    </citation>
    <scope>NUCLEOTIDE SEQUENCE [LARGE SCALE GENOMIC DNA]</scope>
    <source>
        <strain evidence="4">CCUG 58127</strain>
    </source>
</reference>
<dbReference type="CDD" id="cd03450">
    <property type="entry name" value="NodN"/>
    <property type="match status" value="1"/>
</dbReference>
<dbReference type="Pfam" id="PF01575">
    <property type="entry name" value="MaoC_dehydratas"/>
    <property type="match status" value="1"/>
</dbReference>
<sequence>MRSFATIADVEAAVGAHLGHSDWHHITQEMIDTFADVTGDHQWIHVDVERARGGPFRTPIAHGYLTLSLTSMLAGQVCRFDGMRMVVNYGADRARFPAPVPVGSWIRAGVELSSIRSTPRGHQVTSRVTVDIKDGDRPACVIDRITLLVPDIE</sequence>
<dbReference type="Proteomes" id="UP001596298">
    <property type="component" value="Unassembled WGS sequence"/>
</dbReference>
<dbReference type="InterPro" id="IPR002539">
    <property type="entry name" value="MaoC-like_dom"/>
</dbReference>
<organism evidence="3 4">
    <name type="scientific">Flexivirga alba</name>
    <dbReference type="NCBI Taxonomy" id="702742"/>
    <lineage>
        <taxon>Bacteria</taxon>
        <taxon>Bacillati</taxon>
        <taxon>Actinomycetota</taxon>
        <taxon>Actinomycetes</taxon>
        <taxon>Micrococcales</taxon>
        <taxon>Dermacoccaceae</taxon>
        <taxon>Flexivirga</taxon>
    </lineage>
</organism>
<comment type="similarity">
    <text evidence="1">Belongs to the enoyl-CoA hydratase/isomerase family.</text>
</comment>
<evidence type="ECO:0000313" key="4">
    <source>
        <dbReference type="Proteomes" id="UP001596298"/>
    </source>
</evidence>
<evidence type="ECO:0000256" key="1">
    <source>
        <dbReference type="ARBA" id="ARBA00005254"/>
    </source>
</evidence>
<evidence type="ECO:0000259" key="2">
    <source>
        <dbReference type="Pfam" id="PF01575"/>
    </source>
</evidence>
<dbReference type="InterPro" id="IPR039375">
    <property type="entry name" value="NodN-like"/>
</dbReference>
<dbReference type="Gene3D" id="3.10.129.10">
    <property type="entry name" value="Hotdog Thioesterase"/>
    <property type="match status" value="1"/>
</dbReference>
<comment type="caution">
    <text evidence="3">The sequence shown here is derived from an EMBL/GenBank/DDBJ whole genome shotgun (WGS) entry which is preliminary data.</text>
</comment>
<dbReference type="RefSeq" id="WP_382403814.1">
    <property type="nucleotide sequence ID" value="NZ_JBHSWH010000001.1"/>
</dbReference>
<dbReference type="EMBL" id="JBHSWH010000001">
    <property type="protein sequence ID" value="MFC6707148.1"/>
    <property type="molecule type" value="Genomic_DNA"/>
</dbReference>
<dbReference type="PANTHER" id="PTHR42993:SF1">
    <property type="entry name" value="MAOC-LIKE DEHYDRATASE DOMAIN-CONTAINING PROTEIN"/>
    <property type="match status" value="1"/>
</dbReference>
<proteinExistence type="inferred from homology"/>